<gene>
    <name evidence="3" type="ORF">LTR09_006745</name>
</gene>
<evidence type="ECO:0000256" key="1">
    <source>
        <dbReference type="SAM" id="MobiDB-lite"/>
    </source>
</evidence>
<feature type="transmembrane region" description="Helical" evidence="2">
    <location>
        <begin position="287"/>
        <end position="304"/>
    </location>
</feature>
<dbReference type="AlphaFoldDB" id="A0AAJ0DDS4"/>
<dbReference type="GO" id="GO:0016020">
    <property type="term" value="C:membrane"/>
    <property type="evidence" value="ECO:0007669"/>
    <property type="project" value="TreeGrafter"/>
</dbReference>
<accession>A0AAJ0DDS4</accession>
<keyword evidence="2" id="KW-1133">Transmembrane helix</keyword>
<evidence type="ECO:0000313" key="4">
    <source>
        <dbReference type="Proteomes" id="UP001271007"/>
    </source>
</evidence>
<feature type="region of interest" description="Disordered" evidence="1">
    <location>
        <begin position="97"/>
        <end position="145"/>
    </location>
</feature>
<comment type="caution">
    <text evidence="3">The sequence shown here is derived from an EMBL/GenBank/DDBJ whole genome shotgun (WGS) entry which is preliminary data.</text>
</comment>
<feature type="region of interest" description="Disordered" evidence="1">
    <location>
        <begin position="62"/>
        <end position="85"/>
    </location>
</feature>
<protein>
    <recommendedName>
        <fullName evidence="5">SAP domain-containing protein</fullName>
    </recommendedName>
</protein>
<dbReference type="InterPro" id="IPR038872">
    <property type="entry name" value="Put_GTT3"/>
</dbReference>
<evidence type="ECO:0000256" key="2">
    <source>
        <dbReference type="SAM" id="Phobius"/>
    </source>
</evidence>
<reference evidence="3" key="1">
    <citation type="submission" date="2023-04" db="EMBL/GenBank/DDBJ databases">
        <title>Black Yeasts Isolated from many extreme environments.</title>
        <authorList>
            <person name="Coleine C."/>
            <person name="Stajich J.E."/>
            <person name="Selbmann L."/>
        </authorList>
    </citation>
    <scope>NUCLEOTIDE SEQUENCE</scope>
    <source>
        <strain evidence="3">CCFEE 5312</strain>
    </source>
</reference>
<evidence type="ECO:0008006" key="5">
    <source>
        <dbReference type="Google" id="ProtNLM"/>
    </source>
</evidence>
<keyword evidence="4" id="KW-1185">Reference proteome</keyword>
<keyword evidence="2" id="KW-0472">Membrane</keyword>
<feature type="compositionally biased region" description="Polar residues" evidence="1">
    <location>
        <begin position="62"/>
        <end position="78"/>
    </location>
</feature>
<feature type="transmembrane region" description="Helical" evidence="2">
    <location>
        <begin position="324"/>
        <end position="345"/>
    </location>
</feature>
<keyword evidence="2" id="KW-0812">Transmembrane</keyword>
<feature type="transmembrane region" description="Helical" evidence="2">
    <location>
        <begin position="243"/>
        <end position="266"/>
    </location>
</feature>
<name>A0AAJ0DDS4_9PEZI</name>
<organism evidence="3 4">
    <name type="scientific">Extremus antarcticus</name>
    <dbReference type="NCBI Taxonomy" id="702011"/>
    <lineage>
        <taxon>Eukaryota</taxon>
        <taxon>Fungi</taxon>
        <taxon>Dikarya</taxon>
        <taxon>Ascomycota</taxon>
        <taxon>Pezizomycotina</taxon>
        <taxon>Dothideomycetes</taxon>
        <taxon>Dothideomycetidae</taxon>
        <taxon>Mycosphaerellales</taxon>
        <taxon>Extremaceae</taxon>
        <taxon>Extremus</taxon>
    </lineage>
</organism>
<feature type="compositionally biased region" description="Polar residues" evidence="1">
    <location>
        <begin position="110"/>
        <end position="126"/>
    </location>
</feature>
<dbReference type="PANTHER" id="PTHR41807">
    <property type="entry name" value="GLUTATHIONE TRANSFERASE 3"/>
    <property type="match status" value="1"/>
</dbReference>
<sequence>MTSWLTKQKKQALLDLSSDAGLTQSDDLRKDEIIERLEDYLQRNATRLSRNLAFEPYYGTATTRRTPFKPRSSSSAAGLTSGDDGVKSVVKARGRRATVVKSENDEDDYTNASPSQALVSTTSALATRTPGRVGRPRRPELPASPADVADDIEYATRRMSANIDDLYTDSGIPDFVDAVREMCSSVVGVQVSCLLLEGICLSRTLLPLVPVGPAFTRSQELFGLSIPGARLWLPQFFTLLEPSFWICTILWSSTSIFIPLLFAYFYNLSVKDVKRHGTRVAVARYRADPLAFNIVKAVLAYVVYNTETVFNFVHPVYIQTVNDSMFGGYQGMLVGGYIGILAAIYEAAQRK</sequence>
<dbReference type="EMBL" id="JAWDJX010000022">
    <property type="protein sequence ID" value="KAK3052153.1"/>
    <property type="molecule type" value="Genomic_DNA"/>
</dbReference>
<proteinExistence type="predicted"/>
<evidence type="ECO:0000313" key="3">
    <source>
        <dbReference type="EMBL" id="KAK3052153.1"/>
    </source>
</evidence>
<dbReference type="PANTHER" id="PTHR41807:SF1">
    <property type="entry name" value="GLUTATHIONE TRANSFERASE 3"/>
    <property type="match status" value="1"/>
</dbReference>
<dbReference type="Proteomes" id="UP001271007">
    <property type="component" value="Unassembled WGS sequence"/>
</dbReference>